<keyword evidence="4" id="KW-1185">Reference proteome</keyword>
<name>A0A8K0TGW0_9PEZI</name>
<feature type="chain" id="PRO_5035459265" description="Secreted protein" evidence="2">
    <location>
        <begin position="17"/>
        <end position="231"/>
    </location>
</feature>
<evidence type="ECO:0000313" key="3">
    <source>
        <dbReference type="EMBL" id="KAH7359318.1"/>
    </source>
</evidence>
<feature type="region of interest" description="Disordered" evidence="1">
    <location>
        <begin position="191"/>
        <end position="231"/>
    </location>
</feature>
<feature type="compositionally biased region" description="Polar residues" evidence="1">
    <location>
        <begin position="154"/>
        <end position="164"/>
    </location>
</feature>
<evidence type="ECO:0000256" key="1">
    <source>
        <dbReference type="SAM" id="MobiDB-lite"/>
    </source>
</evidence>
<reference evidence="3" key="1">
    <citation type="journal article" date="2021" name="Nat. Commun.">
        <title>Genetic determinants of endophytism in the Arabidopsis root mycobiome.</title>
        <authorList>
            <person name="Mesny F."/>
            <person name="Miyauchi S."/>
            <person name="Thiergart T."/>
            <person name="Pickel B."/>
            <person name="Atanasova L."/>
            <person name="Karlsson M."/>
            <person name="Huettel B."/>
            <person name="Barry K.W."/>
            <person name="Haridas S."/>
            <person name="Chen C."/>
            <person name="Bauer D."/>
            <person name="Andreopoulos W."/>
            <person name="Pangilinan J."/>
            <person name="LaButti K."/>
            <person name="Riley R."/>
            <person name="Lipzen A."/>
            <person name="Clum A."/>
            <person name="Drula E."/>
            <person name="Henrissat B."/>
            <person name="Kohler A."/>
            <person name="Grigoriev I.V."/>
            <person name="Martin F.M."/>
            <person name="Hacquard S."/>
        </authorList>
    </citation>
    <scope>NUCLEOTIDE SEQUENCE</scope>
    <source>
        <strain evidence="3">MPI-CAGE-AT-0016</strain>
    </source>
</reference>
<sequence length="231" mass="25131">MASGFRLLLLLPPSWGRGTISAIFMDPPSLAPNTRRTRKEKNLSADAPASVKRSLGRVAPCQAGQGHSLRPRSPSLLGQRGHDSHLQRSLHPTLTPTSSPVLLQPCLGPRRMASRCRPEATLMVALEHAPSTTGRSSQQRLTMVVSGGGRGTEGNHNPFRQPTRPNEPFHPSRTPVPSFLAPVLLPVSRSRRSRACHWPWPYRRRDSSAPTSISSDAESHTPKKAPPVSAP</sequence>
<organism evidence="3 4">
    <name type="scientific">Plectosphaerella cucumerina</name>
    <dbReference type="NCBI Taxonomy" id="40658"/>
    <lineage>
        <taxon>Eukaryota</taxon>
        <taxon>Fungi</taxon>
        <taxon>Dikarya</taxon>
        <taxon>Ascomycota</taxon>
        <taxon>Pezizomycotina</taxon>
        <taxon>Sordariomycetes</taxon>
        <taxon>Hypocreomycetidae</taxon>
        <taxon>Glomerellales</taxon>
        <taxon>Plectosphaerellaceae</taxon>
        <taxon>Plectosphaerella</taxon>
    </lineage>
</organism>
<keyword evidence="2" id="KW-0732">Signal</keyword>
<comment type="caution">
    <text evidence="3">The sequence shown here is derived from an EMBL/GenBank/DDBJ whole genome shotgun (WGS) entry which is preliminary data.</text>
</comment>
<evidence type="ECO:0000313" key="4">
    <source>
        <dbReference type="Proteomes" id="UP000813385"/>
    </source>
</evidence>
<gene>
    <name evidence="3" type="ORF">B0T11DRAFT_114185</name>
</gene>
<evidence type="ECO:0008006" key="5">
    <source>
        <dbReference type="Google" id="ProtNLM"/>
    </source>
</evidence>
<dbReference type="EMBL" id="JAGPXD010000004">
    <property type="protein sequence ID" value="KAH7359318.1"/>
    <property type="molecule type" value="Genomic_DNA"/>
</dbReference>
<feature type="signal peptide" evidence="2">
    <location>
        <begin position="1"/>
        <end position="16"/>
    </location>
</feature>
<protein>
    <recommendedName>
        <fullName evidence="5">Secreted protein</fullName>
    </recommendedName>
</protein>
<feature type="region of interest" description="Disordered" evidence="1">
    <location>
        <begin position="148"/>
        <end position="176"/>
    </location>
</feature>
<evidence type="ECO:0000256" key="2">
    <source>
        <dbReference type="SAM" id="SignalP"/>
    </source>
</evidence>
<proteinExistence type="predicted"/>
<accession>A0A8K0TGW0</accession>
<feature type="region of interest" description="Disordered" evidence="1">
    <location>
        <begin position="28"/>
        <end position="103"/>
    </location>
</feature>
<feature type="compositionally biased region" description="Polar residues" evidence="1">
    <location>
        <begin position="90"/>
        <end position="101"/>
    </location>
</feature>
<dbReference type="Proteomes" id="UP000813385">
    <property type="component" value="Unassembled WGS sequence"/>
</dbReference>
<dbReference type="AlphaFoldDB" id="A0A8K0TGW0"/>